<evidence type="ECO:0000313" key="3">
    <source>
        <dbReference type="Proteomes" id="UP001597483"/>
    </source>
</evidence>
<feature type="transmembrane region" description="Helical" evidence="1">
    <location>
        <begin position="145"/>
        <end position="169"/>
    </location>
</feature>
<sequence>MNGFWAALGPNFALYLVYVATAVGVVSILATGKDKLAKQAHGPESAAVPRDAYDVAYLKEGRPRVVETAIAALLARGQLQLGQRGEVVASGSPPASPPIEQAVHQAAGPGRLASWVVRSPVLKPAVRSLEADLVQRQLVSRRRPLTGLGYTLTAIGVVVVVAAVARLVYDIGRGHLNPMVLLALVEIALALWLCLAGSQRITKKFGERKVNSLPPTTAGTALLAQAEEQAAAGGRGLEPADLVALGGFAAYPDKRIAGGLMPV</sequence>
<comment type="caution">
    <text evidence="2">The sequence shown here is derived from an EMBL/GenBank/DDBJ whole genome shotgun (WGS) entry which is preliminary data.</text>
</comment>
<organism evidence="2 3">
    <name type="scientific">Amycolatopsis silviterrae</name>
    <dbReference type="NCBI Taxonomy" id="1656914"/>
    <lineage>
        <taxon>Bacteria</taxon>
        <taxon>Bacillati</taxon>
        <taxon>Actinomycetota</taxon>
        <taxon>Actinomycetes</taxon>
        <taxon>Pseudonocardiales</taxon>
        <taxon>Pseudonocardiaceae</taxon>
        <taxon>Amycolatopsis</taxon>
    </lineage>
</organism>
<feature type="transmembrane region" description="Helical" evidence="1">
    <location>
        <begin position="12"/>
        <end position="31"/>
    </location>
</feature>
<protein>
    <submittedName>
        <fullName evidence="2">TIGR04222 domain-containing membrane protein</fullName>
    </submittedName>
</protein>
<name>A0ABW5HKP3_9PSEU</name>
<feature type="transmembrane region" description="Helical" evidence="1">
    <location>
        <begin position="175"/>
        <end position="195"/>
    </location>
</feature>
<accession>A0ABW5HKP3</accession>
<dbReference type="RefSeq" id="WP_378312474.1">
    <property type="nucleotide sequence ID" value="NZ_JBHUKS010000034.1"/>
</dbReference>
<reference evidence="3" key="1">
    <citation type="journal article" date="2019" name="Int. J. Syst. Evol. Microbiol.">
        <title>The Global Catalogue of Microorganisms (GCM) 10K type strain sequencing project: providing services to taxonomists for standard genome sequencing and annotation.</title>
        <authorList>
            <consortium name="The Broad Institute Genomics Platform"/>
            <consortium name="The Broad Institute Genome Sequencing Center for Infectious Disease"/>
            <person name="Wu L."/>
            <person name="Ma J."/>
        </authorList>
    </citation>
    <scope>NUCLEOTIDE SEQUENCE [LARGE SCALE GENOMIC DNA]</scope>
    <source>
        <strain evidence="3">CGMCC 4.7641</strain>
    </source>
</reference>
<dbReference type="NCBIfam" id="TIGR04222">
    <property type="entry name" value="near_uncomplex"/>
    <property type="match status" value="1"/>
</dbReference>
<keyword evidence="3" id="KW-1185">Reference proteome</keyword>
<keyword evidence="1" id="KW-0812">Transmembrane</keyword>
<proteinExistence type="predicted"/>
<dbReference type="Proteomes" id="UP001597483">
    <property type="component" value="Unassembled WGS sequence"/>
</dbReference>
<evidence type="ECO:0000313" key="2">
    <source>
        <dbReference type="EMBL" id="MFD2473751.1"/>
    </source>
</evidence>
<gene>
    <name evidence="2" type="ORF">ACFSVL_40560</name>
</gene>
<keyword evidence="1" id="KW-1133">Transmembrane helix</keyword>
<dbReference type="EMBL" id="JBHUKS010000034">
    <property type="protein sequence ID" value="MFD2473751.1"/>
    <property type="molecule type" value="Genomic_DNA"/>
</dbReference>
<keyword evidence="1" id="KW-0472">Membrane</keyword>
<dbReference type="InterPro" id="IPR026467">
    <property type="entry name" value="Ser/Gly_Cys_C_dom"/>
</dbReference>
<evidence type="ECO:0000256" key="1">
    <source>
        <dbReference type="SAM" id="Phobius"/>
    </source>
</evidence>